<organism evidence="1 2">
    <name type="scientific">Periconia digitata</name>
    <dbReference type="NCBI Taxonomy" id="1303443"/>
    <lineage>
        <taxon>Eukaryota</taxon>
        <taxon>Fungi</taxon>
        <taxon>Dikarya</taxon>
        <taxon>Ascomycota</taxon>
        <taxon>Pezizomycotina</taxon>
        <taxon>Dothideomycetes</taxon>
        <taxon>Pleosporomycetidae</taxon>
        <taxon>Pleosporales</taxon>
        <taxon>Massarineae</taxon>
        <taxon>Periconiaceae</taxon>
        <taxon>Periconia</taxon>
    </lineage>
</organism>
<dbReference type="AlphaFoldDB" id="A0A9W4UKA1"/>
<sequence length="128" mass="14180">MPCSGSQHDNSRPYHLVIVSPRCTSSCSITRSVLKVVVTAYTDQPCARAVRPEPSSTAATCYYTYLYGGTKTTLRYRAMTDWWWTSILSLEMAPRWHRECAKAPVESGMGQSMILVAGVIGAEKITNI</sequence>
<dbReference type="Proteomes" id="UP001152607">
    <property type="component" value="Unassembled WGS sequence"/>
</dbReference>
<gene>
    <name evidence="1" type="ORF">PDIGIT_LOCUS11325</name>
</gene>
<name>A0A9W4UKA1_9PLEO</name>
<protein>
    <submittedName>
        <fullName evidence="1">Uncharacterized protein</fullName>
    </submittedName>
</protein>
<accession>A0A9W4UKA1</accession>
<proteinExistence type="predicted"/>
<reference evidence="1" key="1">
    <citation type="submission" date="2023-01" db="EMBL/GenBank/DDBJ databases">
        <authorList>
            <person name="Van Ghelder C."/>
            <person name="Rancurel C."/>
        </authorList>
    </citation>
    <scope>NUCLEOTIDE SEQUENCE</scope>
    <source>
        <strain evidence="1">CNCM I-4278</strain>
    </source>
</reference>
<comment type="caution">
    <text evidence="1">The sequence shown here is derived from an EMBL/GenBank/DDBJ whole genome shotgun (WGS) entry which is preliminary data.</text>
</comment>
<dbReference type="EMBL" id="CAOQHR010000008">
    <property type="protein sequence ID" value="CAI6338198.1"/>
    <property type="molecule type" value="Genomic_DNA"/>
</dbReference>
<keyword evidence="2" id="KW-1185">Reference proteome</keyword>
<evidence type="ECO:0000313" key="1">
    <source>
        <dbReference type="EMBL" id="CAI6338198.1"/>
    </source>
</evidence>
<evidence type="ECO:0000313" key="2">
    <source>
        <dbReference type="Proteomes" id="UP001152607"/>
    </source>
</evidence>